<dbReference type="SUPFAM" id="SSF56784">
    <property type="entry name" value="HAD-like"/>
    <property type="match status" value="1"/>
</dbReference>
<dbReference type="Gene3D" id="3.40.50.1110">
    <property type="entry name" value="SGNH hydrolase"/>
    <property type="match status" value="1"/>
</dbReference>
<dbReference type="InterPro" id="IPR036412">
    <property type="entry name" value="HAD-like_sf"/>
</dbReference>
<organism evidence="1 2">
    <name type="scientific">Acinetobacter cumulans</name>
    <dbReference type="NCBI Taxonomy" id="2136182"/>
    <lineage>
        <taxon>Bacteria</taxon>
        <taxon>Pseudomonadati</taxon>
        <taxon>Pseudomonadota</taxon>
        <taxon>Gammaproteobacteria</taxon>
        <taxon>Moraxellales</taxon>
        <taxon>Moraxellaceae</taxon>
        <taxon>Acinetobacter</taxon>
    </lineage>
</organism>
<dbReference type="NCBIfam" id="TIGR01686">
    <property type="entry name" value="FkbH"/>
    <property type="match status" value="1"/>
</dbReference>
<dbReference type="InterPro" id="IPR010033">
    <property type="entry name" value="HAD_SF_ppase_IIIC"/>
</dbReference>
<reference evidence="1 2" key="1">
    <citation type="submission" date="2018-09" db="EMBL/GenBank/DDBJ databases">
        <title>The draft genome of Acinetobacter sp. strains.</title>
        <authorList>
            <person name="Qin J."/>
            <person name="Feng Y."/>
            <person name="Zong Z."/>
        </authorList>
    </citation>
    <scope>NUCLEOTIDE SEQUENCE [LARGE SCALE GENOMIC DNA]</scope>
    <source>
        <strain evidence="1 2">WCHAc060003</strain>
    </source>
</reference>
<dbReference type="Gene3D" id="3.40.50.1000">
    <property type="entry name" value="HAD superfamily/HAD-like"/>
    <property type="match status" value="1"/>
</dbReference>
<accession>A0A498D2X2</accession>
<evidence type="ECO:0000313" key="2">
    <source>
        <dbReference type="Proteomes" id="UP000267166"/>
    </source>
</evidence>
<dbReference type="InterPro" id="IPR023214">
    <property type="entry name" value="HAD_sf"/>
</dbReference>
<name>A0A498D2X2_9GAMM</name>
<evidence type="ECO:0000313" key="1">
    <source>
        <dbReference type="EMBL" id="RLL36852.1"/>
    </source>
</evidence>
<protein>
    <submittedName>
        <fullName evidence="1">HAD-IIIC family phosphatase</fullName>
    </submittedName>
</protein>
<dbReference type="GO" id="GO:0016788">
    <property type="term" value="F:hydrolase activity, acting on ester bonds"/>
    <property type="evidence" value="ECO:0007669"/>
    <property type="project" value="UniProtKB-ARBA"/>
</dbReference>
<gene>
    <name evidence="1" type="ORF">D9K80_05010</name>
</gene>
<dbReference type="EMBL" id="RCHD01000008">
    <property type="protein sequence ID" value="RLL36852.1"/>
    <property type="molecule type" value="Genomic_DNA"/>
</dbReference>
<dbReference type="InterPro" id="IPR036514">
    <property type="entry name" value="SGNH_hydro_sf"/>
</dbReference>
<dbReference type="InterPro" id="IPR010037">
    <property type="entry name" value="FkbH_domain"/>
</dbReference>
<dbReference type="AlphaFoldDB" id="A0A498D2X2"/>
<dbReference type="NCBIfam" id="TIGR01681">
    <property type="entry name" value="HAD-SF-IIIC"/>
    <property type="match status" value="1"/>
</dbReference>
<dbReference type="Proteomes" id="UP000267166">
    <property type="component" value="Unassembled WGS sequence"/>
</dbReference>
<dbReference type="RefSeq" id="WP_121594216.1">
    <property type="nucleotide sequence ID" value="NZ_RCHD01000008.1"/>
</dbReference>
<comment type="caution">
    <text evidence="1">The sequence shown here is derived from an EMBL/GenBank/DDBJ whole genome shotgun (WGS) entry which is preliminary data.</text>
</comment>
<sequence length="645" mass="73697">MNAKENLNYETVIQLVEILYETCLNRKPDDSGKKQYTEMILNASDRISVINQIIASMMSSEEKLNANRNAQLNIRNKGAFFTNKLLKNNIQFKNIALLGTCVSEKITNYGNLAGRNISHYLMGSLHYDPVPRVETDQLDAVIVHLTLRHFLWDILGGSVAGDMLHVHSDHQFAKNYDQYLEQFKKYIGAKIDQIKNELKYDGPIFFLSFIEPPLKAQGDFLINRSRSLYRFVRDINDYLEDILSKESNVYYFEINDLLNFVGDSLIVDSVQSHLSHSGLNDGEDTHLMIGSIFERLDNMLIRIKNLSTIKLIITDLDNTLWRGVAAEFETIIAHELTEGWPLGYVEALLEFKRRGGLLAISSKNNHDETVGRFDHIWQSTIKVQDFCALKINWDPKSKNIAEILEETNLLPENVLFIDDNPREIEEVLSVFPTINTLSGEPQIWKNKILYAPEMQTLHITNESAARTELIQAKIQRDHSEKTMNREEFLLSLELKVNFDIILDQQNVNFIRAFELINKTNQFNTTGKRWTESEIIQLLDSKKLKIYTAQVEDKFSNNGIVAVALVEEGTISQVVMSCRVFGLGVETALLAYIAKNDVVKEALYNDTGKNKASSFYYADHGFSQVGNAYTVSDLLVEMPHWISEVA</sequence>
<proteinExistence type="predicted"/>